<comment type="caution">
    <text evidence="1">The sequence shown here is derived from an EMBL/GenBank/DDBJ whole genome shotgun (WGS) entry which is preliminary data.</text>
</comment>
<name>A0A0F9SE59_9ZZZZ</name>
<sequence length="70" mass="8176">MKGKIKDYYSLLVMEIEGEARLETLKGEEFDTISPQGRKEHLKYWDDFEKRLENNPLMKLLVGKSGKDGE</sequence>
<evidence type="ECO:0000313" key="1">
    <source>
        <dbReference type="EMBL" id="KKN27693.1"/>
    </source>
</evidence>
<gene>
    <name evidence="1" type="ORF">LCGC14_0861690</name>
</gene>
<dbReference type="AlphaFoldDB" id="A0A0F9SE59"/>
<proteinExistence type="predicted"/>
<organism evidence="1">
    <name type="scientific">marine sediment metagenome</name>
    <dbReference type="NCBI Taxonomy" id="412755"/>
    <lineage>
        <taxon>unclassified sequences</taxon>
        <taxon>metagenomes</taxon>
        <taxon>ecological metagenomes</taxon>
    </lineage>
</organism>
<accession>A0A0F9SE59</accession>
<protein>
    <submittedName>
        <fullName evidence="1">Uncharacterized protein</fullName>
    </submittedName>
</protein>
<dbReference type="EMBL" id="LAZR01002617">
    <property type="protein sequence ID" value="KKN27693.1"/>
    <property type="molecule type" value="Genomic_DNA"/>
</dbReference>
<reference evidence="1" key="1">
    <citation type="journal article" date="2015" name="Nature">
        <title>Complex archaea that bridge the gap between prokaryotes and eukaryotes.</title>
        <authorList>
            <person name="Spang A."/>
            <person name="Saw J.H."/>
            <person name="Jorgensen S.L."/>
            <person name="Zaremba-Niedzwiedzka K."/>
            <person name="Martijn J."/>
            <person name="Lind A.E."/>
            <person name="van Eijk R."/>
            <person name="Schleper C."/>
            <person name="Guy L."/>
            <person name="Ettema T.J."/>
        </authorList>
    </citation>
    <scope>NUCLEOTIDE SEQUENCE</scope>
</reference>